<reference evidence="2" key="1">
    <citation type="submission" date="2021-09" db="EMBL/GenBank/DDBJ databases">
        <authorList>
            <consortium name="AG Swart"/>
            <person name="Singh M."/>
            <person name="Singh A."/>
            <person name="Seah K."/>
            <person name="Emmerich C."/>
        </authorList>
    </citation>
    <scope>NUCLEOTIDE SEQUENCE</scope>
    <source>
        <strain evidence="2">ATCC30299</strain>
    </source>
</reference>
<accession>A0AAU9IY09</accession>
<evidence type="ECO:0000313" key="2">
    <source>
        <dbReference type="EMBL" id="CAG9318890.1"/>
    </source>
</evidence>
<comment type="caution">
    <text evidence="2">The sequence shown here is derived from an EMBL/GenBank/DDBJ whole genome shotgun (WGS) entry which is preliminary data.</text>
</comment>
<sequence length="337" mass="39949">MLEYLNNAKINMKSSIKRPQSAASSKEVKQFFKNLKKKKEYYAEINENLIIPTILKVQKKNPNKEDIAKEFLKAKINQTKIAINEQLSEISSLKVQINKCKFWNPEKTKNYKKTLKLSQNEPKITTEQNPYNSVIQAKEKIEELRAQIEINEKIILQRNQDIIRLQSKIEKSPSVLKLTKHKEKVKTMIEKGAKELEIRKNMENLLIKGYDHRSGVTTPMSEKNKVMNVLNTLENWDSAPEIVKKHVIEQKNAINDQEKEINELERQLEERRKNFIHSEFQKILEEKENLWKKEWEERIESDIAALKRNKEMEINNLKFQKKMIEIEIAKEKLQERA</sequence>
<keyword evidence="3" id="KW-1185">Reference proteome</keyword>
<evidence type="ECO:0000256" key="1">
    <source>
        <dbReference type="SAM" id="Coils"/>
    </source>
</evidence>
<keyword evidence="1" id="KW-0175">Coiled coil</keyword>
<organism evidence="2 3">
    <name type="scientific">Blepharisma stoltei</name>
    <dbReference type="NCBI Taxonomy" id="1481888"/>
    <lineage>
        <taxon>Eukaryota</taxon>
        <taxon>Sar</taxon>
        <taxon>Alveolata</taxon>
        <taxon>Ciliophora</taxon>
        <taxon>Postciliodesmatophora</taxon>
        <taxon>Heterotrichea</taxon>
        <taxon>Heterotrichida</taxon>
        <taxon>Blepharismidae</taxon>
        <taxon>Blepharisma</taxon>
    </lineage>
</organism>
<dbReference type="Proteomes" id="UP001162131">
    <property type="component" value="Unassembled WGS sequence"/>
</dbReference>
<name>A0AAU9IY09_9CILI</name>
<feature type="coiled-coil region" evidence="1">
    <location>
        <begin position="247"/>
        <end position="336"/>
    </location>
</feature>
<dbReference type="AlphaFoldDB" id="A0AAU9IY09"/>
<proteinExistence type="predicted"/>
<evidence type="ECO:0000313" key="3">
    <source>
        <dbReference type="Proteomes" id="UP001162131"/>
    </source>
</evidence>
<dbReference type="EMBL" id="CAJZBQ010000021">
    <property type="protein sequence ID" value="CAG9318890.1"/>
    <property type="molecule type" value="Genomic_DNA"/>
</dbReference>
<gene>
    <name evidence="2" type="ORF">BSTOLATCC_MIC22250</name>
</gene>
<protein>
    <submittedName>
        <fullName evidence="2">Uncharacterized protein</fullName>
    </submittedName>
</protein>